<dbReference type="AlphaFoldDB" id="A0A315XSM4"/>
<dbReference type="Pfam" id="PF13787">
    <property type="entry name" value="HXXEE"/>
    <property type="match status" value="1"/>
</dbReference>
<keyword evidence="1" id="KW-0812">Transmembrane</keyword>
<evidence type="ECO:0000256" key="1">
    <source>
        <dbReference type="SAM" id="Phobius"/>
    </source>
</evidence>
<feature type="transmembrane region" description="Helical" evidence="1">
    <location>
        <begin position="79"/>
        <end position="98"/>
    </location>
</feature>
<comment type="caution">
    <text evidence="2">The sequence shown here is derived from an EMBL/GenBank/DDBJ whole genome shotgun (WGS) entry which is preliminary data.</text>
</comment>
<protein>
    <submittedName>
        <fullName evidence="2">Uncharacterized protein with HXXEE motif</fullName>
    </submittedName>
</protein>
<keyword evidence="1" id="KW-0472">Membrane</keyword>
<feature type="transmembrane region" description="Helical" evidence="1">
    <location>
        <begin position="6"/>
        <end position="27"/>
    </location>
</feature>
<evidence type="ECO:0000313" key="3">
    <source>
        <dbReference type="Proteomes" id="UP000245720"/>
    </source>
</evidence>
<name>A0A315XSM4_RUMFL</name>
<feature type="transmembrane region" description="Helical" evidence="1">
    <location>
        <begin position="110"/>
        <end position="129"/>
    </location>
</feature>
<organism evidence="2 3">
    <name type="scientific">Ruminococcus flavefaciens</name>
    <dbReference type="NCBI Taxonomy" id="1265"/>
    <lineage>
        <taxon>Bacteria</taxon>
        <taxon>Bacillati</taxon>
        <taxon>Bacillota</taxon>
        <taxon>Clostridia</taxon>
        <taxon>Eubacteriales</taxon>
        <taxon>Oscillospiraceae</taxon>
        <taxon>Ruminococcus</taxon>
    </lineage>
</organism>
<sequence>MKDYILLLPILFIFHDMEEIIGFGYFFRNNKQLFERFPKITAAYKDFSAEGFALAVYEEFIPFFGISLLAFFFPCKVLNALWLGLMISLTAHFLVHIGQSIYIRKYIPSLITSLICLPPSVIIIIKSLSIINIDLVTVILIPVAIFGMIINLKFAHSLMHKYGKKLSGKK</sequence>
<evidence type="ECO:0000313" key="2">
    <source>
        <dbReference type="EMBL" id="PWJ09673.1"/>
    </source>
</evidence>
<proteinExistence type="predicted"/>
<dbReference type="OrthoDB" id="5195477at2"/>
<keyword evidence="1" id="KW-1133">Transmembrane helix</keyword>
<dbReference type="EMBL" id="QGDI01000022">
    <property type="protein sequence ID" value="PWJ09673.1"/>
    <property type="molecule type" value="Genomic_DNA"/>
</dbReference>
<reference evidence="2 3" key="1">
    <citation type="submission" date="2018-05" db="EMBL/GenBank/DDBJ databases">
        <title>The Hungate 1000. A catalogue of reference genomes from the rumen microbiome.</title>
        <authorList>
            <person name="Kelly W."/>
        </authorList>
    </citation>
    <scope>NUCLEOTIDE SEQUENCE [LARGE SCALE GENOMIC DNA]</scope>
    <source>
        <strain evidence="2 3">SAb67</strain>
    </source>
</reference>
<gene>
    <name evidence="2" type="ORF">IE37_03445</name>
</gene>
<accession>A0A315XSM4</accession>
<dbReference type="InterPro" id="IPR025671">
    <property type="entry name" value="HXXEE"/>
</dbReference>
<feature type="transmembrane region" description="Helical" evidence="1">
    <location>
        <begin position="47"/>
        <end position="73"/>
    </location>
</feature>
<feature type="transmembrane region" description="Helical" evidence="1">
    <location>
        <begin position="135"/>
        <end position="155"/>
    </location>
</feature>
<dbReference type="RefSeq" id="WP_109728149.1">
    <property type="nucleotide sequence ID" value="NZ_QGDI01000022.1"/>
</dbReference>
<dbReference type="Proteomes" id="UP000245720">
    <property type="component" value="Unassembled WGS sequence"/>
</dbReference>